<feature type="domain" description="Solute-binding protein family 3/N-terminal" evidence="3">
    <location>
        <begin position="24"/>
        <end position="250"/>
    </location>
</feature>
<feature type="signal peptide" evidence="2">
    <location>
        <begin position="1"/>
        <end position="23"/>
    </location>
</feature>
<dbReference type="SMART" id="SM00062">
    <property type="entry name" value="PBPb"/>
    <property type="match status" value="1"/>
</dbReference>
<evidence type="ECO:0000313" key="5">
    <source>
        <dbReference type="Proteomes" id="UP000475582"/>
    </source>
</evidence>
<keyword evidence="1 2" id="KW-0732">Signal</keyword>
<name>A0A6L6PP88_9BURK</name>
<evidence type="ECO:0000256" key="2">
    <source>
        <dbReference type="SAM" id="SignalP"/>
    </source>
</evidence>
<evidence type="ECO:0000313" key="4">
    <source>
        <dbReference type="EMBL" id="MTV40467.1"/>
    </source>
</evidence>
<reference evidence="4 5" key="1">
    <citation type="submission" date="2019-11" db="EMBL/GenBank/DDBJ databases">
        <title>Type strains purchased from KCTC, JCM and DSMZ.</title>
        <authorList>
            <person name="Lu H."/>
        </authorList>
    </citation>
    <scope>NUCLEOTIDE SEQUENCE [LARGE SCALE GENOMIC DNA]</scope>
    <source>
        <strain evidence="4 5">KCTC 22382</strain>
    </source>
</reference>
<proteinExistence type="predicted"/>
<dbReference type="Pfam" id="PF00497">
    <property type="entry name" value="SBP_bac_3"/>
    <property type="match status" value="1"/>
</dbReference>
<dbReference type="RefSeq" id="WP_155466396.1">
    <property type="nucleotide sequence ID" value="NZ_WNKY01000034.1"/>
</dbReference>
<keyword evidence="5" id="KW-1185">Reference proteome</keyword>
<dbReference type="PANTHER" id="PTHR35936:SF25">
    <property type="entry name" value="ABC TRANSPORTER SUBSTRATE-BINDING PROTEIN"/>
    <property type="match status" value="1"/>
</dbReference>
<evidence type="ECO:0000256" key="1">
    <source>
        <dbReference type="ARBA" id="ARBA00022729"/>
    </source>
</evidence>
<dbReference type="InterPro" id="IPR001638">
    <property type="entry name" value="Solute-binding_3/MltF_N"/>
</dbReference>
<sequence length="271" mass="29940">MRKTISLLLSVILGASAPQQSHAEQRVAVGASFSHIFEQGANGQWQGLGVDVLRTLAARAGDTILFQLYPWPRAQAMVERAQADILIGPYKSPERMARFSFLDHGFYRDRMVFYARRDAELPWRGELAALKSRRIATVRGWHYGAQFDLVRPQLDVSEVPQLENGLQMLAMGRVDLLATNERNSTGLIDGLHLAESLTALCPDIAQLDGYLAFPRDPKFSAVRDRYNALFNEMVRSGELARLGARNGVLVPLGESAARAPAACGDKHRTGP</sequence>
<gene>
    <name evidence="4" type="ORF">GM676_23160</name>
</gene>
<feature type="chain" id="PRO_5026986210" evidence="2">
    <location>
        <begin position="24"/>
        <end position="271"/>
    </location>
</feature>
<organism evidence="4 5">
    <name type="scientific">Duganella radicis</name>
    <dbReference type="NCBI Taxonomy" id="551988"/>
    <lineage>
        <taxon>Bacteria</taxon>
        <taxon>Pseudomonadati</taxon>
        <taxon>Pseudomonadota</taxon>
        <taxon>Betaproteobacteria</taxon>
        <taxon>Burkholderiales</taxon>
        <taxon>Oxalobacteraceae</taxon>
        <taxon>Telluria group</taxon>
        <taxon>Duganella</taxon>
    </lineage>
</organism>
<dbReference type="Proteomes" id="UP000475582">
    <property type="component" value="Unassembled WGS sequence"/>
</dbReference>
<dbReference type="PANTHER" id="PTHR35936">
    <property type="entry name" value="MEMBRANE-BOUND LYTIC MUREIN TRANSGLYCOSYLASE F"/>
    <property type="match status" value="1"/>
</dbReference>
<dbReference type="Gene3D" id="3.40.190.10">
    <property type="entry name" value="Periplasmic binding protein-like II"/>
    <property type="match status" value="2"/>
</dbReference>
<evidence type="ECO:0000259" key="3">
    <source>
        <dbReference type="SMART" id="SM00062"/>
    </source>
</evidence>
<dbReference type="SUPFAM" id="SSF53850">
    <property type="entry name" value="Periplasmic binding protein-like II"/>
    <property type="match status" value="1"/>
</dbReference>
<comment type="caution">
    <text evidence="4">The sequence shown here is derived from an EMBL/GenBank/DDBJ whole genome shotgun (WGS) entry which is preliminary data.</text>
</comment>
<protein>
    <submittedName>
        <fullName evidence="4">Transporter substrate-binding domain-containing protein</fullName>
    </submittedName>
</protein>
<accession>A0A6L6PP88</accession>
<dbReference type="OrthoDB" id="7354650at2"/>
<dbReference type="EMBL" id="WNKY01000034">
    <property type="protein sequence ID" value="MTV40467.1"/>
    <property type="molecule type" value="Genomic_DNA"/>
</dbReference>
<dbReference type="AlphaFoldDB" id="A0A6L6PP88"/>